<accession>A0A5B8XKB4</accession>
<dbReference type="AlphaFoldDB" id="A0A5B8XKB4"/>
<protein>
    <submittedName>
        <fullName evidence="1">Uncharacterized protein</fullName>
    </submittedName>
</protein>
<dbReference type="KEGG" id="bbae:FRD01_03020"/>
<dbReference type="Proteomes" id="UP000321595">
    <property type="component" value="Chromosome"/>
</dbReference>
<reference evidence="1 2" key="1">
    <citation type="submission" date="2019-08" db="EMBL/GenBank/DDBJ databases">
        <authorList>
            <person name="Liang Q."/>
        </authorList>
    </citation>
    <scope>NUCLEOTIDE SEQUENCE [LARGE SCALE GENOMIC DNA]</scope>
    <source>
        <strain evidence="1 2">V1718</strain>
    </source>
</reference>
<organism evidence="1 2">
    <name type="scientific">Microvenator marinus</name>
    <dbReference type="NCBI Taxonomy" id="2600177"/>
    <lineage>
        <taxon>Bacteria</taxon>
        <taxon>Deltaproteobacteria</taxon>
        <taxon>Bradymonadales</taxon>
        <taxon>Microvenatoraceae</taxon>
        <taxon>Microvenator</taxon>
    </lineage>
</organism>
<proteinExistence type="predicted"/>
<dbReference type="EMBL" id="CP042467">
    <property type="protein sequence ID" value="QED26242.1"/>
    <property type="molecule type" value="Genomic_DNA"/>
</dbReference>
<keyword evidence="2" id="KW-1185">Reference proteome</keyword>
<dbReference type="OrthoDB" id="4308386at2"/>
<name>A0A5B8XKB4_9DELT</name>
<evidence type="ECO:0000313" key="2">
    <source>
        <dbReference type="Proteomes" id="UP000321595"/>
    </source>
</evidence>
<evidence type="ECO:0000313" key="1">
    <source>
        <dbReference type="EMBL" id="QED26242.1"/>
    </source>
</evidence>
<sequence>MGSIQAFLELVGREDVDYDSALDMGGVVVSESESFEESVSRLTAEIRNLTGVGQAIAFLTTGALLENGAKLLRLDPFVDAYAKAILPALKYMEAVRARGVAASPDCECAHDELEYLTAEMELEVAEANPEGFHAWQLLDLLTRGFLSTLLAYDFRGTLPADLSENIDFLAKYEVSVHFVRAYLRLLDEEIIVIDPVMLKGARVRVSGCADVFQFHTLLASELDFLPAEAEAPSDQAVSVVKGDGPTESGHVVVGPWQFSSWRALAGEFDPEDTTHWIWNEALPFDIPKLRSERVVVLLAPRYPRTWSASRLFENVEASVEIVGALDEEQVKTYIDTAIHELERDIDVAL</sequence>
<dbReference type="RefSeq" id="WP_146957518.1">
    <property type="nucleotide sequence ID" value="NZ_CP042467.1"/>
</dbReference>
<gene>
    <name evidence="1" type="ORF">FRD01_03020</name>
</gene>